<evidence type="ECO:0000259" key="14">
    <source>
        <dbReference type="Pfam" id="PF25293"/>
    </source>
</evidence>
<dbReference type="Pfam" id="PF07774">
    <property type="entry name" value="EMC1_C"/>
    <property type="match status" value="1"/>
</dbReference>
<evidence type="ECO:0000256" key="5">
    <source>
        <dbReference type="ARBA" id="ARBA00022692"/>
    </source>
</evidence>
<dbReference type="PANTHER" id="PTHR21573">
    <property type="entry name" value="ER MEMBRANE PROTEIN COMPLEX SUBUNIT 1"/>
    <property type="match status" value="1"/>
</dbReference>
<dbReference type="GO" id="GO:0034975">
    <property type="term" value="P:protein folding in endoplasmic reticulum"/>
    <property type="evidence" value="ECO:0007669"/>
    <property type="project" value="TreeGrafter"/>
</dbReference>
<feature type="domain" description="ER membrane protein complex subunit 1 C-terminal" evidence="13">
    <location>
        <begin position="819"/>
        <end position="1030"/>
    </location>
</feature>
<dbReference type="OrthoDB" id="28092at2759"/>
<evidence type="ECO:0000256" key="1">
    <source>
        <dbReference type="ARBA" id="ARBA00004115"/>
    </source>
</evidence>
<accession>A0A197JQ77</accession>
<reference evidence="15 16" key="1">
    <citation type="submission" date="2016-05" db="EMBL/GenBank/DDBJ databases">
        <title>Genome sequencing reveals origins of a unique bacterial endosymbiosis in the earliest lineages of terrestrial Fungi.</title>
        <authorList>
            <consortium name="DOE Joint Genome Institute"/>
            <person name="Uehling J."/>
            <person name="Gryganskyi A."/>
            <person name="Hameed K."/>
            <person name="Tschaplinski T."/>
            <person name="Misztal P."/>
            <person name="Wu S."/>
            <person name="Desiro A."/>
            <person name="Vande Pol N."/>
            <person name="Du Z.-Y."/>
            <person name="Zienkiewicz A."/>
            <person name="Zienkiewicz K."/>
            <person name="Morin E."/>
            <person name="Tisserant E."/>
            <person name="Splivallo R."/>
            <person name="Hainaut M."/>
            <person name="Henrissat B."/>
            <person name="Ohm R."/>
            <person name="Kuo A."/>
            <person name="Yan J."/>
            <person name="Lipzen A."/>
            <person name="Nolan M."/>
            <person name="Labutti K."/>
            <person name="Barry K."/>
            <person name="Goldstein A."/>
            <person name="Labbe J."/>
            <person name="Schadt C."/>
            <person name="Tuskan G."/>
            <person name="Grigoriev I."/>
            <person name="Martin F."/>
            <person name="Vilgalys R."/>
            <person name="Bonito G."/>
        </authorList>
    </citation>
    <scope>NUCLEOTIDE SEQUENCE [LARGE SCALE GENOMIC DNA]</scope>
    <source>
        <strain evidence="15 16">AG-77</strain>
    </source>
</reference>
<comment type="similarity">
    <text evidence="2">Belongs to the EMC1 family.</text>
</comment>
<feature type="domain" description="EMC1 first beta-propeller" evidence="14">
    <location>
        <begin position="30"/>
        <end position="448"/>
    </location>
</feature>
<evidence type="ECO:0000256" key="4">
    <source>
        <dbReference type="ARBA" id="ARBA00020824"/>
    </source>
</evidence>
<feature type="transmembrane region" description="Helical" evidence="11">
    <location>
        <begin position="1003"/>
        <end position="1021"/>
    </location>
</feature>
<keyword evidence="9 11" id="KW-0472">Membrane</keyword>
<dbReference type="PANTHER" id="PTHR21573:SF0">
    <property type="entry name" value="ER MEMBRANE PROTEIN COMPLEX SUBUNIT 1"/>
    <property type="match status" value="1"/>
</dbReference>
<keyword evidence="5 11" id="KW-0812">Transmembrane</keyword>
<proteinExistence type="inferred from homology"/>
<comment type="subunit">
    <text evidence="3">Component of the ER membrane protein complex (EMC).</text>
</comment>
<dbReference type="InterPro" id="IPR011678">
    <property type="entry name" value="EMC1_C"/>
</dbReference>
<evidence type="ECO:0000313" key="15">
    <source>
        <dbReference type="EMBL" id="OAQ26616.1"/>
    </source>
</evidence>
<dbReference type="InterPro" id="IPR015943">
    <property type="entry name" value="WD40/YVTN_repeat-like_dom_sf"/>
</dbReference>
<evidence type="ECO:0000256" key="9">
    <source>
        <dbReference type="ARBA" id="ARBA00023136"/>
    </source>
</evidence>
<dbReference type="SUPFAM" id="SSF50998">
    <property type="entry name" value="Quinoprotein alcohol dehydrogenase-like"/>
    <property type="match status" value="1"/>
</dbReference>
<keyword evidence="10" id="KW-0325">Glycoprotein</keyword>
<dbReference type="EMBL" id="KV442065">
    <property type="protein sequence ID" value="OAQ26616.1"/>
    <property type="molecule type" value="Genomic_DNA"/>
</dbReference>
<keyword evidence="8 11" id="KW-1133">Transmembrane helix</keyword>
<dbReference type="InterPro" id="IPR011047">
    <property type="entry name" value="Quinoprotein_ADH-like_sf"/>
</dbReference>
<evidence type="ECO:0000256" key="10">
    <source>
        <dbReference type="ARBA" id="ARBA00023180"/>
    </source>
</evidence>
<evidence type="ECO:0000256" key="6">
    <source>
        <dbReference type="ARBA" id="ARBA00022729"/>
    </source>
</evidence>
<comment type="subcellular location">
    <subcellularLocation>
        <location evidence="1">Endoplasmic reticulum membrane</location>
        <topology evidence="1">Single-pass type I membrane protein</topology>
    </subcellularLocation>
</comment>
<feature type="chain" id="PRO_5008276158" description="ER membrane protein complex subunit 1" evidence="12">
    <location>
        <begin position="31"/>
        <end position="1031"/>
    </location>
</feature>
<name>A0A197JQ77_9FUNG</name>
<evidence type="ECO:0000259" key="13">
    <source>
        <dbReference type="Pfam" id="PF07774"/>
    </source>
</evidence>
<dbReference type="GO" id="GO:0072546">
    <property type="term" value="C:EMC complex"/>
    <property type="evidence" value="ECO:0007669"/>
    <property type="project" value="InterPro"/>
</dbReference>
<evidence type="ECO:0000256" key="12">
    <source>
        <dbReference type="SAM" id="SignalP"/>
    </source>
</evidence>
<evidence type="ECO:0000256" key="2">
    <source>
        <dbReference type="ARBA" id="ARBA00007904"/>
    </source>
</evidence>
<gene>
    <name evidence="15" type="ORF">K457DRAFT_157460</name>
</gene>
<protein>
    <recommendedName>
        <fullName evidence="4">ER membrane protein complex subunit 1</fullName>
    </recommendedName>
</protein>
<dbReference type="Proteomes" id="UP000078512">
    <property type="component" value="Unassembled WGS sequence"/>
</dbReference>
<keyword evidence="7" id="KW-0256">Endoplasmic reticulum</keyword>
<dbReference type="Gene3D" id="2.130.10.10">
    <property type="entry name" value="YVTN repeat-like/Quinoprotein amine dehydrogenase"/>
    <property type="match status" value="1"/>
</dbReference>
<dbReference type="STRING" id="1314771.A0A197JQ77"/>
<dbReference type="InterPro" id="IPR058545">
    <property type="entry name" value="Beta-prop_EMC1_1st"/>
</dbReference>
<keyword evidence="6 12" id="KW-0732">Signal</keyword>
<evidence type="ECO:0000256" key="3">
    <source>
        <dbReference type="ARBA" id="ARBA00011276"/>
    </source>
</evidence>
<organism evidence="15 16">
    <name type="scientific">Linnemannia elongata AG-77</name>
    <dbReference type="NCBI Taxonomy" id="1314771"/>
    <lineage>
        <taxon>Eukaryota</taxon>
        <taxon>Fungi</taxon>
        <taxon>Fungi incertae sedis</taxon>
        <taxon>Mucoromycota</taxon>
        <taxon>Mortierellomycotina</taxon>
        <taxon>Mortierellomycetes</taxon>
        <taxon>Mortierellales</taxon>
        <taxon>Mortierellaceae</taxon>
        <taxon>Linnemannia</taxon>
    </lineage>
</organism>
<dbReference type="InterPro" id="IPR018391">
    <property type="entry name" value="PQQ_b-propeller_rpt"/>
</dbReference>
<dbReference type="AlphaFoldDB" id="A0A197JQ77"/>
<dbReference type="Pfam" id="PF25293">
    <property type="entry name" value="Beta-prop_EMC1_N"/>
    <property type="match status" value="1"/>
</dbReference>
<sequence>MAPSPPRGLAIWSVALWTILLALTATTVSALVESQAGVIDWHHRWIGTPHMAANARTVRGSNSIYVATDKNVVASIKTKSGELLWRQVLREDETVHAIRALAGNVVSLTGTKDFHVRLLDSKTGQPHWDFSPAGEGSSEFGQAVTSTKEDGNLIILNEGANVRKLNSKTGAQIWQWKTEAGSPTTYFSVVEANGFTGAEDVVYVLGLQRGIAAFSLEVVALESATGKHIKTFNIKSKIDKVEDVLTLGGGSPLKNGYVAWLEQDYLKILHLGTDKTTQTTLKVLISHVPAFEQLQAPLSFVDLSLPEGHTQFLLAGTVGEYNDAKAAVLLEIDQSNGKAEIVYDFGERTGFSSWSATIIPGTEEVAVLRAYRNDPDFAVLEVVNAKERKVTLEQVIPLDFDKFAHFTFASLEQYTKGQGVQTRIYFSTMDGSFHAFSDVESESWYREESLAYAKDVEIVDLPERKLWTQDVNEAGHVKSAKNESIVAHYMERLTSHVHQLKDLPAFILSYANPSSLFTKAPVAVPYSEVQIGVNNTIQPLYRDQFGLRKILIFSTEKGKIVAVDSANKGQIIWSRFFSMGHDIKNLVIIRHANVRLPPVLAVIAQTEDGGHNKVVRMYRINALTGKDHESGNFFFPSASWIPAGYLSAFKLPIEDPDEKTQVLCLVDDRMHITTFPTTEPVEQAFKALSEDLYFTLENKIGGKKVSGYKAIVSAETDRMDVEPTWTVPFPDGEEIVALAEKPSYEVMASLGRVLGDRGVLYKYQNPNYATVVTANKTPKNGMAPYITVYLIDTVKGSILYQATHENVGAEHKVLATQFENNVVYTFWSEGETSTSAKGFQAVSLELYESNLRNQRTKSDTFSSFTAEKPHVIAQSFPFSQAASAIGVTTTKAGISAKDILFGLSRHSIMAINQRYLDPRRPTGAPTAMEKEEMLIPYSPIPDDARLYLSYNLEVANVKKIVTSPTLLESTTVVVAFGQDVFVTRHAPSKTFDILNEDFSKSQLMLTIVALVVVLFVTKPMVVNKQLKELWY</sequence>
<evidence type="ECO:0000256" key="11">
    <source>
        <dbReference type="SAM" id="Phobius"/>
    </source>
</evidence>
<evidence type="ECO:0000313" key="16">
    <source>
        <dbReference type="Proteomes" id="UP000078512"/>
    </source>
</evidence>
<feature type="signal peptide" evidence="12">
    <location>
        <begin position="1"/>
        <end position="30"/>
    </location>
</feature>
<keyword evidence="16" id="KW-1185">Reference proteome</keyword>
<dbReference type="InterPro" id="IPR026895">
    <property type="entry name" value="EMC1"/>
</dbReference>
<dbReference type="SMART" id="SM00564">
    <property type="entry name" value="PQQ"/>
    <property type="match status" value="4"/>
</dbReference>
<evidence type="ECO:0000256" key="7">
    <source>
        <dbReference type="ARBA" id="ARBA00022824"/>
    </source>
</evidence>
<evidence type="ECO:0000256" key="8">
    <source>
        <dbReference type="ARBA" id="ARBA00022989"/>
    </source>
</evidence>